<gene>
    <name evidence="7" type="primary">NES1_14</name>
    <name evidence="7" type="ORF">CK203_035570</name>
</gene>
<dbReference type="InterPro" id="IPR005630">
    <property type="entry name" value="Terpene_synthase_metal-bd"/>
</dbReference>
<dbReference type="EMBL" id="QGNW01000194">
    <property type="protein sequence ID" value="RVW86385.1"/>
    <property type="molecule type" value="Genomic_DNA"/>
</dbReference>
<evidence type="ECO:0000256" key="2">
    <source>
        <dbReference type="ARBA" id="ARBA00022723"/>
    </source>
</evidence>
<dbReference type="CDD" id="cd00684">
    <property type="entry name" value="Terpene_cyclase_plant_C1"/>
    <property type="match status" value="1"/>
</dbReference>
<organism evidence="7 8">
    <name type="scientific">Vitis vinifera</name>
    <name type="common">Grape</name>
    <dbReference type="NCBI Taxonomy" id="29760"/>
    <lineage>
        <taxon>Eukaryota</taxon>
        <taxon>Viridiplantae</taxon>
        <taxon>Streptophyta</taxon>
        <taxon>Embryophyta</taxon>
        <taxon>Tracheophyta</taxon>
        <taxon>Spermatophyta</taxon>
        <taxon>Magnoliopsida</taxon>
        <taxon>eudicotyledons</taxon>
        <taxon>Gunneridae</taxon>
        <taxon>Pentapetalae</taxon>
        <taxon>rosids</taxon>
        <taxon>Vitales</taxon>
        <taxon>Vitaceae</taxon>
        <taxon>Viteae</taxon>
        <taxon>Vitis</taxon>
    </lineage>
</organism>
<accession>A0A438HPL3</accession>
<dbReference type="InterPro" id="IPR044814">
    <property type="entry name" value="Terpene_cyclase_plant_C1"/>
</dbReference>
<feature type="domain" description="Terpene synthase metal-binding" evidence="6">
    <location>
        <begin position="281"/>
        <end position="520"/>
    </location>
</feature>
<dbReference type="InterPro" id="IPR034741">
    <property type="entry name" value="Terpene_cyclase-like_1_C"/>
</dbReference>
<dbReference type="Gene3D" id="1.10.600.10">
    <property type="entry name" value="Farnesyl Diphosphate Synthase"/>
    <property type="match status" value="1"/>
</dbReference>
<dbReference type="SUPFAM" id="SSF48576">
    <property type="entry name" value="Terpenoid synthases"/>
    <property type="match status" value="1"/>
</dbReference>
<dbReference type="InterPro" id="IPR008949">
    <property type="entry name" value="Isoprenoid_synthase_dom_sf"/>
</dbReference>
<evidence type="ECO:0000313" key="7">
    <source>
        <dbReference type="EMBL" id="RVW86385.1"/>
    </source>
</evidence>
<dbReference type="AlphaFoldDB" id="A0A438HPL3"/>
<feature type="domain" description="Terpene synthase N-terminal" evidence="5">
    <location>
        <begin position="65"/>
        <end position="221"/>
    </location>
</feature>
<protein>
    <submittedName>
        <fullName evidence="7">(3S,6E)-nerolidol synthase 1, chloroplastic</fullName>
    </submittedName>
</protein>
<dbReference type="SFLD" id="SFLDS00005">
    <property type="entry name" value="Isoprenoid_Synthase_Type_I"/>
    <property type="match status" value="1"/>
</dbReference>
<name>A0A438HPL3_VITVI</name>
<keyword evidence="4" id="KW-0456">Lyase</keyword>
<reference evidence="7 8" key="1">
    <citation type="journal article" date="2018" name="PLoS Genet.">
        <title>Population sequencing reveals clonal diversity and ancestral inbreeding in the grapevine cultivar Chardonnay.</title>
        <authorList>
            <person name="Roach M.J."/>
            <person name="Johnson D.L."/>
            <person name="Bohlmann J."/>
            <person name="van Vuuren H.J."/>
            <person name="Jones S.J."/>
            <person name="Pretorius I.S."/>
            <person name="Schmidt S.A."/>
            <person name="Borneman A.R."/>
        </authorList>
    </citation>
    <scope>NUCLEOTIDE SEQUENCE [LARGE SCALE GENOMIC DNA]</scope>
    <source>
        <strain evidence="8">cv. Chardonnay</strain>
        <tissue evidence="7">Leaf</tissue>
    </source>
</reference>
<dbReference type="GO" id="GO:0000287">
    <property type="term" value="F:magnesium ion binding"/>
    <property type="evidence" value="ECO:0007669"/>
    <property type="project" value="InterPro"/>
</dbReference>
<sequence length="581" mass="66758">MPCSCGLYAWSIPAVGPNKFREIGKTNFTRIVPMPNTHKWSIAHDHTLVSIPLKKDNHSPELGSFTDEFYNEHAQKLKEVKHVFSKLGEDAMESMMMIDAIQRLGIDHHFEEEIEAVLQKQYMKSSIHGDCDEDLYEVALRFRLLRQEGYTLPADVLNNFKNKEGKFKQNLREDIRGLMGLYEASQLSIGEDILEEAENFSSLLLNACLQHLDRHQAAVVKNTLEHPHHKSLARFMTKNFLTDFQGTNGWINALQELAKIDFNMVKSVHQKEMLQISKWWKDLGLTEELKFARDQPLKWYMWPMAIIPDPRLSEQRIELTKPISLIYIIDDIFDVGGTLDELTLFTEAVNRWDLSAFKELPEYMKMCFKTLDDITNEISTKVHKEHKWNPVGSLRKAWASLCNAFLVEAKWFASGHVPKAEEYLKNGAVSSGVHVVLVHLFFLLGHGITKENVDLVDDFPGIISSTATILRLWDDLGSAKDENQDGHDGSYVECYLKEHRGSSVENARQIVAHMISDMWKRLNKECLSPNPFSTSFTKGSLNIARMVPLMYSYDDQQCLPGLEEHMKSLLLENLPYRNTQK</sequence>
<evidence type="ECO:0000259" key="5">
    <source>
        <dbReference type="Pfam" id="PF01397"/>
    </source>
</evidence>
<dbReference type="Proteomes" id="UP000288805">
    <property type="component" value="Unassembled WGS sequence"/>
</dbReference>
<dbReference type="SUPFAM" id="SSF48239">
    <property type="entry name" value="Terpenoid cyclases/Protein prenyltransferases"/>
    <property type="match status" value="1"/>
</dbReference>
<evidence type="ECO:0000313" key="8">
    <source>
        <dbReference type="Proteomes" id="UP000288805"/>
    </source>
</evidence>
<evidence type="ECO:0000256" key="1">
    <source>
        <dbReference type="ARBA" id="ARBA00001946"/>
    </source>
</evidence>
<dbReference type="PANTHER" id="PTHR31225:SF0">
    <property type="entry name" value="S-(+)-LINALOOL SYNTHASE, CHLOROPLASTIC"/>
    <property type="match status" value="1"/>
</dbReference>
<dbReference type="Gene3D" id="1.50.10.130">
    <property type="entry name" value="Terpene synthase, N-terminal domain"/>
    <property type="match status" value="1"/>
</dbReference>
<dbReference type="InterPro" id="IPR008930">
    <property type="entry name" value="Terpenoid_cyclase/PrenylTrfase"/>
</dbReference>
<dbReference type="Pfam" id="PF01397">
    <property type="entry name" value="Terpene_synth"/>
    <property type="match status" value="1"/>
</dbReference>
<keyword evidence="2" id="KW-0479">Metal-binding</keyword>
<dbReference type="FunFam" id="1.10.600.10:FF:000007">
    <property type="entry name" value="Isoprene synthase, chloroplastic"/>
    <property type="match status" value="1"/>
</dbReference>
<dbReference type="SFLD" id="SFLDG01019">
    <property type="entry name" value="Terpene_Cyclase_Like_1_C_Termi"/>
    <property type="match status" value="1"/>
</dbReference>
<comment type="caution">
    <text evidence="7">The sequence shown here is derived from an EMBL/GenBank/DDBJ whole genome shotgun (WGS) entry which is preliminary data.</text>
</comment>
<dbReference type="PANTHER" id="PTHR31225">
    <property type="entry name" value="OS04G0344100 PROTEIN-RELATED"/>
    <property type="match status" value="1"/>
</dbReference>
<evidence type="ECO:0000256" key="3">
    <source>
        <dbReference type="ARBA" id="ARBA00022842"/>
    </source>
</evidence>
<dbReference type="InterPro" id="IPR036965">
    <property type="entry name" value="Terpene_synth_N_sf"/>
</dbReference>
<proteinExistence type="predicted"/>
<evidence type="ECO:0000259" key="6">
    <source>
        <dbReference type="Pfam" id="PF03936"/>
    </source>
</evidence>
<dbReference type="GO" id="GO:0010333">
    <property type="term" value="F:terpene synthase activity"/>
    <property type="evidence" value="ECO:0007669"/>
    <property type="project" value="InterPro"/>
</dbReference>
<dbReference type="Pfam" id="PF03936">
    <property type="entry name" value="Terpene_synth_C"/>
    <property type="match status" value="1"/>
</dbReference>
<dbReference type="InterPro" id="IPR050148">
    <property type="entry name" value="Terpene_synthase-like"/>
</dbReference>
<dbReference type="GO" id="GO:0016102">
    <property type="term" value="P:diterpenoid biosynthetic process"/>
    <property type="evidence" value="ECO:0007669"/>
    <property type="project" value="InterPro"/>
</dbReference>
<comment type="cofactor">
    <cofactor evidence="1">
        <name>Mg(2+)</name>
        <dbReference type="ChEBI" id="CHEBI:18420"/>
    </cofactor>
</comment>
<keyword evidence="3" id="KW-0460">Magnesium</keyword>
<dbReference type="InterPro" id="IPR001906">
    <property type="entry name" value="Terpene_synth_N"/>
</dbReference>
<evidence type="ECO:0000256" key="4">
    <source>
        <dbReference type="ARBA" id="ARBA00023239"/>
    </source>
</evidence>